<dbReference type="EMBL" id="QJRY01000011">
    <property type="protein sequence ID" value="PYB70096.1"/>
    <property type="molecule type" value="Genomic_DNA"/>
</dbReference>
<reference evidence="1 2" key="1">
    <citation type="submission" date="2018-06" db="EMBL/GenBank/DDBJ databases">
        <title>Rhizobium wuzhouense sp. nov., isolated from roots of Oryza officinalis.</title>
        <authorList>
            <person name="Yuan T."/>
        </authorList>
    </citation>
    <scope>NUCLEOTIDE SEQUENCE [LARGE SCALE GENOMIC DNA]</scope>
    <source>
        <strain evidence="1 2">W44</strain>
    </source>
</reference>
<organism evidence="1 2">
    <name type="scientific">Rhizobium wuzhouense</name>
    <dbReference type="NCBI Taxonomy" id="1986026"/>
    <lineage>
        <taxon>Bacteria</taxon>
        <taxon>Pseudomonadati</taxon>
        <taxon>Pseudomonadota</taxon>
        <taxon>Alphaproteobacteria</taxon>
        <taxon>Hyphomicrobiales</taxon>
        <taxon>Rhizobiaceae</taxon>
        <taxon>Rhizobium/Agrobacterium group</taxon>
        <taxon>Rhizobium</taxon>
    </lineage>
</organism>
<sequence length="68" mass="7571">MASYYRNKNAQLNGDHEVHREGCGWMPLPANQHYLGEFDSCFRAVAVAKTFDPSADGCAYCSTACHTR</sequence>
<accession>A0ABX5NQN5</accession>
<proteinExistence type="predicted"/>
<evidence type="ECO:0000313" key="1">
    <source>
        <dbReference type="EMBL" id="PYB70096.1"/>
    </source>
</evidence>
<protein>
    <submittedName>
        <fullName evidence="1">Uncharacterized protein</fullName>
    </submittedName>
</protein>
<gene>
    <name evidence="1" type="ORF">DMY87_22255</name>
</gene>
<keyword evidence="2" id="KW-1185">Reference proteome</keyword>
<name>A0ABX5NQN5_9HYPH</name>
<comment type="caution">
    <text evidence="1">The sequence shown here is derived from an EMBL/GenBank/DDBJ whole genome shotgun (WGS) entry which is preliminary data.</text>
</comment>
<dbReference type="Proteomes" id="UP000247536">
    <property type="component" value="Unassembled WGS sequence"/>
</dbReference>
<evidence type="ECO:0000313" key="2">
    <source>
        <dbReference type="Proteomes" id="UP000247536"/>
    </source>
</evidence>